<name>A0A328CW14_9ASTE</name>
<feature type="compositionally biased region" description="Basic residues" evidence="1">
    <location>
        <begin position="280"/>
        <end position="290"/>
    </location>
</feature>
<sequence length="310" mass="35016">MEEVKNLRIRRAILIAMAARVSPFRRPQPLERIRFLSPGFSGLGLQRKFVLQLPLPLSKKKQQGPGPASSSSTSSPSQAVLPVAVAPRRTPSYPLRRRFQLFSLLDISRRTDVDQPEEGHPLYTLVRGVHDQAVQSIRDAGYGDMLTHPIQVPAYEPGVIHRRPDRRRDAPVHGRPPRRQRQNQEIEDDEYIVHHSPEVQQHRPNDDEVGPSFFTPSSLQPPFGDGATSSHCTTPAYMTTHMPSTQIPLPADIFGDFVSHLTQEDNLQGLQDHRADVARRRPQRQIRGRRCGTGSHYIVPGQYHDDESDS</sequence>
<comment type="caution">
    <text evidence="2">The sequence shown here is derived from an EMBL/GenBank/DDBJ whole genome shotgun (WGS) entry which is preliminary data.</text>
</comment>
<dbReference type="AlphaFoldDB" id="A0A328CW14"/>
<organism evidence="2 3">
    <name type="scientific">Cuscuta australis</name>
    <dbReference type="NCBI Taxonomy" id="267555"/>
    <lineage>
        <taxon>Eukaryota</taxon>
        <taxon>Viridiplantae</taxon>
        <taxon>Streptophyta</taxon>
        <taxon>Embryophyta</taxon>
        <taxon>Tracheophyta</taxon>
        <taxon>Spermatophyta</taxon>
        <taxon>Magnoliopsida</taxon>
        <taxon>eudicotyledons</taxon>
        <taxon>Gunneridae</taxon>
        <taxon>Pentapetalae</taxon>
        <taxon>asterids</taxon>
        <taxon>lamiids</taxon>
        <taxon>Solanales</taxon>
        <taxon>Convolvulaceae</taxon>
        <taxon>Cuscuteae</taxon>
        <taxon>Cuscuta</taxon>
        <taxon>Cuscuta subgen. Grammica</taxon>
        <taxon>Cuscuta sect. Cleistogrammica</taxon>
    </lineage>
</organism>
<feature type="compositionally biased region" description="Low complexity" evidence="1">
    <location>
        <begin position="58"/>
        <end position="79"/>
    </location>
</feature>
<reference evidence="2 3" key="1">
    <citation type="submission" date="2018-06" db="EMBL/GenBank/DDBJ databases">
        <title>The Genome of Cuscuta australis (Dodder) Provides Insight into the Evolution of Plant Parasitism.</title>
        <authorList>
            <person name="Liu H."/>
        </authorList>
    </citation>
    <scope>NUCLEOTIDE SEQUENCE [LARGE SCALE GENOMIC DNA]</scope>
    <source>
        <strain evidence="3">cv. Yunnan</strain>
        <tissue evidence="2">Vines</tissue>
    </source>
</reference>
<keyword evidence="3" id="KW-1185">Reference proteome</keyword>
<evidence type="ECO:0000256" key="1">
    <source>
        <dbReference type="SAM" id="MobiDB-lite"/>
    </source>
</evidence>
<evidence type="ECO:0000313" key="3">
    <source>
        <dbReference type="Proteomes" id="UP000249390"/>
    </source>
</evidence>
<dbReference type="EMBL" id="NQVE01000217">
    <property type="protein sequence ID" value="RAL37196.1"/>
    <property type="molecule type" value="Genomic_DNA"/>
</dbReference>
<gene>
    <name evidence="2" type="ORF">DM860_004118</name>
</gene>
<protein>
    <submittedName>
        <fullName evidence="2">Uncharacterized protein</fullName>
    </submittedName>
</protein>
<feature type="region of interest" description="Disordered" evidence="1">
    <location>
        <begin position="58"/>
        <end position="85"/>
    </location>
</feature>
<evidence type="ECO:0000313" key="2">
    <source>
        <dbReference type="EMBL" id="RAL37196.1"/>
    </source>
</evidence>
<accession>A0A328CW14</accession>
<feature type="region of interest" description="Disordered" evidence="1">
    <location>
        <begin position="158"/>
        <end position="191"/>
    </location>
</feature>
<dbReference type="Proteomes" id="UP000249390">
    <property type="component" value="Unassembled WGS sequence"/>
</dbReference>
<feature type="region of interest" description="Disordered" evidence="1">
    <location>
        <begin position="270"/>
        <end position="310"/>
    </location>
</feature>
<proteinExistence type="predicted"/>